<evidence type="ECO:0000313" key="1">
    <source>
        <dbReference type="EMBL" id="GGJ16342.1"/>
    </source>
</evidence>
<sequence>MAREPPVEEPPDLQPLLDALDDADARTIIRTIDESATANEVSERCDIPLSTTYRKLDLLTESGLLEEGTEIRSDGHHTTIYTVAFEEVRIALTDSREFAVEIGRAEEQRPDERLAEIWTSVREETS</sequence>
<dbReference type="InterPro" id="IPR036390">
    <property type="entry name" value="WH_DNA-bd_sf"/>
</dbReference>
<dbReference type="EMBL" id="BMOC01000026">
    <property type="protein sequence ID" value="GGJ16342.1"/>
    <property type="molecule type" value="Genomic_DNA"/>
</dbReference>
<dbReference type="SUPFAM" id="SSF46785">
    <property type="entry name" value="Winged helix' DNA-binding domain"/>
    <property type="match status" value="1"/>
</dbReference>
<dbReference type="OrthoDB" id="10985at2157"/>
<dbReference type="Pfam" id="PF12840">
    <property type="entry name" value="HTH_20"/>
    <property type="match status" value="1"/>
</dbReference>
<comment type="caution">
    <text evidence="1">The sequence shown here is derived from an EMBL/GenBank/DDBJ whole genome shotgun (WGS) entry which is preliminary data.</text>
</comment>
<reference evidence="1" key="1">
    <citation type="journal article" date="2014" name="Int. J. Syst. Evol. Microbiol.">
        <title>Complete genome sequence of Corynebacterium casei LMG S-19264T (=DSM 44701T), isolated from a smear-ripened cheese.</title>
        <authorList>
            <consortium name="US DOE Joint Genome Institute (JGI-PGF)"/>
            <person name="Walter F."/>
            <person name="Albersmeier A."/>
            <person name="Kalinowski J."/>
            <person name="Ruckert C."/>
        </authorList>
    </citation>
    <scope>NUCLEOTIDE SEQUENCE</scope>
    <source>
        <strain evidence="1">JCM 14359</strain>
    </source>
</reference>
<accession>A0A830EL73</accession>
<dbReference type="RefSeq" id="WP_188788465.1">
    <property type="nucleotide sequence ID" value="NZ_BMOC01000026.1"/>
</dbReference>
<dbReference type="Gene3D" id="1.10.10.10">
    <property type="entry name" value="Winged helix-like DNA-binding domain superfamily/Winged helix DNA-binding domain"/>
    <property type="match status" value="1"/>
</dbReference>
<name>A0A830EL73_9EURY</name>
<reference evidence="1" key="2">
    <citation type="submission" date="2020-09" db="EMBL/GenBank/DDBJ databases">
        <authorList>
            <person name="Sun Q."/>
            <person name="Ohkuma M."/>
        </authorList>
    </citation>
    <scope>NUCLEOTIDE SEQUENCE</scope>
    <source>
        <strain evidence="1">JCM 14359</strain>
    </source>
</reference>
<dbReference type="Proteomes" id="UP000653099">
    <property type="component" value="Unassembled WGS sequence"/>
</dbReference>
<dbReference type="AlphaFoldDB" id="A0A830EL73"/>
<organism evidence="1 2">
    <name type="scientific">Halobellus salinus</name>
    <dbReference type="NCBI Taxonomy" id="931585"/>
    <lineage>
        <taxon>Archaea</taxon>
        <taxon>Methanobacteriati</taxon>
        <taxon>Methanobacteriota</taxon>
        <taxon>Stenosarchaea group</taxon>
        <taxon>Halobacteria</taxon>
        <taxon>Halobacteriales</taxon>
        <taxon>Haloferacaceae</taxon>
        <taxon>Halobellus</taxon>
    </lineage>
</organism>
<gene>
    <name evidence="1" type="ORF">GCM10008995_27780</name>
</gene>
<proteinExistence type="predicted"/>
<keyword evidence="2" id="KW-1185">Reference proteome</keyword>
<evidence type="ECO:0000313" key="2">
    <source>
        <dbReference type="Proteomes" id="UP000653099"/>
    </source>
</evidence>
<evidence type="ECO:0008006" key="3">
    <source>
        <dbReference type="Google" id="ProtNLM"/>
    </source>
</evidence>
<dbReference type="InterPro" id="IPR036388">
    <property type="entry name" value="WH-like_DNA-bd_sf"/>
</dbReference>
<protein>
    <recommendedName>
        <fullName evidence="3">ArsR family transcriptional regulator</fullName>
    </recommendedName>
</protein>